<reference evidence="3" key="1">
    <citation type="submission" date="2016-11" db="EMBL/GenBank/DDBJ databases">
        <authorList>
            <person name="Varghese N."/>
            <person name="Submissions S."/>
        </authorList>
    </citation>
    <scope>NUCLEOTIDE SEQUENCE [LARGE SCALE GENOMIC DNA]</scope>
    <source>
        <strain evidence="3">DSM 15449</strain>
    </source>
</reference>
<protein>
    <submittedName>
        <fullName evidence="2">Uncharacterized protein</fullName>
    </submittedName>
</protein>
<evidence type="ECO:0000313" key="2">
    <source>
        <dbReference type="EMBL" id="SHH69772.1"/>
    </source>
</evidence>
<dbReference type="RefSeq" id="WP_073028534.1">
    <property type="nucleotide sequence ID" value="NZ_FQXJ01000004.1"/>
</dbReference>
<keyword evidence="1" id="KW-1133">Transmembrane helix</keyword>
<name>A0A1M5V3E1_9FIRM</name>
<accession>A0A1M5V3E1</accession>
<proteinExistence type="predicted"/>
<keyword evidence="3" id="KW-1185">Reference proteome</keyword>
<organism evidence="2 3">
    <name type="scientific">Desulfosporosinus lacus DSM 15449</name>
    <dbReference type="NCBI Taxonomy" id="1121420"/>
    <lineage>
        <taxon>Bacteria</taxon>
        <taxon>Bacillati</taxon>
        <taxon>Bacillota</taxon>
        <taxon>Clostridia</taxon>
        <taxon>Eubacteriales</taxon>
        <taxon>Desulfitobacteriaceae</taxon>
        <taxon>Desulfosporosinus</taxon>
    </lineage>
</organism>
<feature type="transmembrane region" description="Helical" evidence="1">
    <location>
        <begin position="12"/>
        <end position="29"/>
    </location>
</feature>
<keyword evidence="1" id="KW-0812">Transmembrane</keyword>
<evidence type="ECO:0000256" key="1">
    <source>
        <dbReference type="SAM" id="Phobius"/>
    </source>
</evidence>
<dbReference type="EMBL" id="FQXJ01000004">
    <property type="protein sequence ID" value="SHH69772.1"/>
    <property type="molecule type" value="Genomic_DNA"/>
</dbReference>
<sequence>MMKNDNYKIIELFFYVLIVIAGLVLLIMGRAKGPELPRDATPPPIQVTLQRAERWNHHATLLNWKG</sequence>
<evidence type="ECO:0000313" key="3">
    <source>
        <dbReference type="Proteomes" id="UP000183954"/>
    </source>
</evidence>
<gene>
    <name evidence="2" type="ORF">SAMN02746098_01182</name>
</gene>
<keyword evidence="1" id="KW-0472">Membrane</keyword>
<dbReference type="AlphaFoldDB" id="A0A1M5V3E1"/>
<dbReference type="Proteomes" id="UP000183954">
    <property type="component" value="Unassembled WGS sequence"/>
</dbReference>
<dbReference type="STRING" id="1121420.SAMN02746098_01182"/>